<dbReference type="Proteomes" id="UP000436088">
    <property type="component" value="Unassembled WGS sequence"/>
</dbReference>
<dbReference type="PRINTS" id="PR00385">
    <property type="entry name" value="P450"/>
</dbReference>
<proteinExistence type="inferred from homology"/>
<keyword evidence="6" id="KW-0472">Membrane</keyword>
<dbReference type="InterPro" id="IPR001128">
    <property type="entry name" value="Cyt_P450"/>
</dbReference>
<evidence type="ECO:0000313" key="8">
    <source>
        <dbReference type="Proteomes" id="UP000436088"/>
    </source>
</evidence>
<protein>
    <submittedName>
        <fullName evidence="7">Cytochrome P450 71A1</fullName>
    </submittedName>
</protein>
<dbReference type="FunFam" id="1.10.630.10:FF:000011">
    <property type="entry name" value="Cytochrome P450 83B1"/>
    <property type="match status" value="1"/>
</dbReference>
<dbReference type="PROSITE" id="PS00086">
    <property type="entry name" value="CYTOCHROME_P450"/>
    <property type="match status" value="1"/>
</dbReference>
<dbReference type="SUPFAM" id="SSF48264">
    <property type="entry name" value="Cytochrome P450"/>
    <property type="match status" value="1"/>
</dbReference>
<keyword evidence="4 5" id="KW-0349">Heme</keyword>
<name>A0A6A2ZQ76_HIBSY</name>
<evidence type="ECO:0000256" key="5">
    <source>
        <dbReference type="RuleBase" id="RU000461"/>
    </source>
</evidence>
<organism evidence="7 8">
    <name type="scientific">Hibiscus syriacus</name>
    <name type="common">Rose of Sharon</name>
    <dbReference type="NCBI Taxonomy" id="106335"/>
    <lineage>
        <taxon>Eukaryota</taxon>
        <taxon>Viridiplantae</taxon>
        <taxon>Streptophyta</taxon>
        <taxon>Embryophyta</taxon>
        <taxon>Tracheophyta</taxon>
        <taxon>Spermatophyta</taxon>
        <taxon>Magnoliopsida</taxon>
        <taxon>eudicotyledons</taxon>
        <taxon>Gunneridae</taxon>
        <taxon>Pentapetalae</taxon>
        <taxon>rosids</taxon>
        <taxon>malvids</taxon>
        <taxon>Malvales</taxon>
        <taxon>Malvaceae</taxon>
        <taxon>Malvoideae</taxon>
        <taxon>Hibiscus</taxon>
    </lineage>
</organism>
<dbReference type="PANTHER" id="PTHR47955">
    <property type="entry name" value="CYTOCHROME P450 FAMILY 71 PROTEIN"/>
    <property type="match status" value="1"/>
</dbReference>
<keyword evidence="5" id="KW-0560">Oxidoreductase</keyword>
<keyword evidence="3 4" id="KW-0408">Iron</keyword>
<comment type="similarity">
    <text evidence="1 5">Belongs to the cytochrome P450 family.</text>
</comment>
<accession>A0A6A2ZQ76</accession>
<dbReference type="CDD" id="cd11072">
    <property type="entry name" value="CYP71-like"/>
    <property type="match status" value="1"/>
</dbReference>
<dbReference type="GO" id="GO:0004497">
    <property type="term" value="F:monooxygenase activity"/>
    <property type="evidence" value="ECO:0007669"/>
    <property type="project" value="UniProtKB-KW"/>
</dbReference>
<keyword evidence="8" id="KW-1185">Reference proteome</keyword>
<dbReference type="GO" id="GO:0020037">
    <property type="term" value="F:heme binding"/>
    <property type="evidence" value="ECO:0007669"/>
    <property type="project" value="InterPro"/>
</dbReference>
<dbReference type="PANTHER" id="PTHR47955:SF15">
    <property type="entry name" value="CYTOCHROME P450 71A2-LIKE"/>
    <property type="match status" value="1"/>
</dbReference>
<dbReference type="AlphaFoldDB" id="A0A6A2ZQ76"/>
<comment type="caution">
    <text evidence="7">The sequence shown here is derived from an EMBL/GenBank/DDBJ whole genome shotgun (WGS) entry which is preliminary data.</text>
</comment>
<dbReference type="Pfam" id="PF00067">
    <property type="entry name" value="p450"/>
    <property type="match status" value="1"/>
</dbReference>
<dbReference type="InterPro" id="IPR017972">
    <property type="entry name" value="Cyt_P450_CS"/>
</dbReference>
<evidence type="ECO:0000256" key="6">
    <source>
        <dbReference type="SAM" id="Phobius"/>
    </source>
</evidence>
<evidence type="ECO:0000256" key="1">
    <source>
        <dbReference type="ARBA" id="ARBA00010617"/>
    </source>
</evidence>
<dbReference type="Gene3D" id="1.10.630.10">
    <property type="entry name" value="Cytochrome P450"/>
    <property type="match status" value="1"/>
</dbReference>
<feature type="binding site" description="axial binding residue" evidence="4">
    <location>
        <position position="458"/>
    </location>
    <ligand>
        <name>heme</name>
        <dbReference type="ChEBI" id="CHEBI:30413"/>
    </ligand>
    <ligandPart>
        <name>Fe</name>
        <dbReference type="ChEBI" id="CHEBI:18248"/>
    </ligandPart>
</feature>
<dbReference type="InterPro" id="IPR036396">
    <property type="entry name" value="Cyt_P450_sf"/>
</dbReference>
<keyword evidence="6" id="KW-0812">Transmembrane</keyword>
<evidence type="ECO:0000256" key="2">
    <source>
        <dbReference type="ARBA" id="ARBA00022723"/>
    </source>
</evidence>
<evidence type="ECO:0000256" key="3">
    <source>
        <dbReference type="ARBA" id="ARBA00023004"/>
    </source>
</evidence>
<reference evidence="7" key="1">
    <citation type="submission" date="2019-09" db="EMBL/GenBank/DDBJ databases">
        <title>Draft genome information of white flower Hibiscus syriacus.</title>
        <authorList>
            <person name="Kim Y.-M."/>
        </authorList>
    </citation>
    <scope>NUCLEOTIDE SEQUENCE [LARGE SCALE GENOMIC DNA]</scope>
    <source>
        <strain evidence="7">YM2019G1</strain>
    </source>
</reference>
<gene>
    <name evidence="7" type="ORF">F3Y22_tig00110788pilonHSYRG00185</name>
</gene>
<dbReference type="OrthoDB" id="1470350at2759"/>
<dbReference type="InterPro" id="IPR002401">
    <property type="entry name" value="Cyt_P450_E_grp-I"/>
</dbReference>
<comment type="cofactor">
    <cofactor evidence="4">
        <name>heme</name>
        <dbReference type="ChEBI" id="CHEBI:30413"/>
    </cofactor>
</comment>
<feature type="transmembrane region" description="Helical" evidence="6">
    <location>
        <begin position="20"/>
        <end position="40"/>
    </location>
</feature>
<keyword evidence="6" id="KW-1133">Transmembrane helix</keyword>
<dbReference type="EMBL" id="VEPZ02001112">
    <property type="protein sequence ID" value="KAE8693963.1"/>
    <property type="molecule type" value="Genomic_DNA"/>
</dbReference>
<keyword evidence="5" id="KW-0503">Monooxygenase</keyword>
<dbReference type="GO" id="GO:0016705">
    <property type="term" value="F:oxidoreductase activity, acting on paired donors, with incorporation or reduction of molecular oxygen"/>
    <property type="evidence" value="ECO:0007669"/>
    <property type="project" value="InterPro"/>
</dbReference>
<dbReference type="PRINTS" id="PR00463">
    <property type="entry name" value="EP450I"/>
</dbReference>
<sequence>MAIYPWDFLSRSSWFSINKGLLYSPLVLSLLILLFINGFLKFKHRSHRNPPPSPPKLPIIGNLHQLGRLPHRSLRSLSDKYGPLMLLKLGQIPALVISSAKIVEEMVKNHDVVFSDRPSMTAAKIMLYGRSDFFLAPYGEYWRTARKICVLELLSQKRVQSFRFVREEEVASLINRIRHECCNGRSVNLSQMLLETSHTISSRCIIGKKAKDDGNFGVFAKRFVRTFSDFSFGDLFPGLGWLDVLTGLIGRFKTTFNEMDAFLDSVIQEQIKSSESNILDEDHSKKDLVQILLHLLQNDQDTKLTMNNVKAILLDMFLAGTESTATTTEWAMAELLKNPRVLKRVQEEVRRVVNVKGKVEEDDINKMEYLKCIIKETLRIHPAAPLLVPRETSARIKLNGYDILPKTRVLINAWMIQRDPQVWENPEEFIPERFENNTIDFRGSNFEFIPFGVGRRGCPGISFGVSVLEFFIANLLYWFDWKLADDADCVSLDMTETFFIAASKKLPLHLVPSAYCS</sequence>
<dbReference type="GO" id="GO:0005506">
    <property type="term" value="F:iron ion binding"/>
    <property type="evidence" value="ECO:0007669"/>
    <property type="project" value="InterPro"/>
</dbReference>
<keyword evidence="2 4" id="KW-0479">Metal-binding</keyword>
<evidence type="ECO:0000313" key="7">
    <source>
        <dbReference type="EMBL" id="KAE8693963.1"/>
    </source>
</evidence>
<evidence type="ECO:0000256" key="4">
    <source>
        <dbReference type="PIRSR" id="PIRSR602401-1"/>
    </source>
</evidence>